<dbReference type="PIRSF" id="PIRSF002849">
    <property type="entry name" value="AAA_ATPase_chaperone_MoxR_prd"/>
    <property type="match status" value="1"/>
</dbReference>
<comment type="caution">
    <text evidence="4">The sequence shown here is derived from an EMBL/GenBank/DDBJ whole genome shotgun (WGS) entry which is preliminary data.</text>
</comment>
<dbReference type="InterPro" id="IPR027417">
    <property type="entry name" value="P-loop_NTPase"/>
</dbReference>
<keyword evidence="5" id="KW-1185">Reference proteome</keyword>
<dbReference type="SUPFAM" id="SSF52540">
    <property type="entry name" value="P-loop containing nucleoside triphosphate hydrolases"/>
    <property type="match status" value="1"/>
</dbReference>
<evidence type="ECO:0000313" key="5">
    <source>
        <dbReference type="Proteomes" id="UP000609651"/>
    </source>
</evidence>
<gene>
    <name evidence="4" type="ORF">LzC2_37150</name>
</gene>
<dbReference type="Pfam" id="PF07726">
    <property type="entry name" value="AAA_3"/>
    <property type="match status" value="1"/>
</dbReference>
<evidence type="ECO:0000256" key="1">
    <source>
        <dbReference type="SAM" id="MobiDB-lite"/>
    </source>
</evidence>
<dbReference type="InterPro" id="IPR050764">
    <property type="entry name" value="CbbQ/NirQ/NorQ/GpvN"/>
</dbReference>
<accession>A0ABX1VK62</accession>
<organism evidence="4 5">
    <name type="scientific">Alienimonas chondri</name>
    <dbReference type="NCBI Taxonomy" id="2681879"/>
    <lineage>
        <taxon>Bacteria</taxon>
        <taxon>Pseudomonadati</taxon>
        <taxon>Planctomycetota</taxon>
        <taxon>Planctomycetia</taxon>
        <taxon>Planctomycetales</taxon>
        <taxon>Planctomycetaceae</taxon>
        <taxon>Alienimonas</taxon>
    </lineage>
</organism>
<evidence type="ECO:0000259" key="3">
    <source>
        <dbReference type="Pfam" id="PF17863"/>
    </source>
</evidence>
<dbReference type="Proteomes" id="UP000609651">
    <property type="component" value="Unassembled WGS sequence"/>
</dbReference>
<feature type="compositionally biased region" description="Pro residues" evidence="1">
    <location>
        <begin position="1"/>
        <end position="10"/>
    </location>
</feature>
<dbReference type="CDD" id="cd00009">
    <property type="entry name" value="AAA"/>
    <property type="match status" value="1"/>
</dbReference>
<dbReference type="Gene3D" id="1.10.8.80">
    <property type="entry name" value="Magnesium chelatase subunit I, C-Terminal domain"/>
    <property type="match status" value="1"/>
</dbReference>
<feature type="domain" description="ChlI/MoxR AAA lid" evidence="3">
    <location>
        <begin position="256"/>
        <end position="327"/>
    </location>
</feature>
<proteinExistence type="predicted"/>
<reference evidence="4 5" key="1">
    <citation type="journal article" date="2020" name="Syst. Appl. Microbiol.">
        <title>Alienimonas chondri sp. nov., a novel planctomycete isolated from the biofilm of the red alga Chondrus crispus.</title>
        <authorList>
            <person name="Vitorino I."/>
            <person name="Albuquerque L."/>
            <person name="Wiegand S."/>
            <person name="Kallscheuer N."/>
            <person name="da Costa M.S."/>
            <person name="Lobo-da-Cunha A."/>
            <person name="Jogler C."/>
            <person name="Lage O.M."/>
        </authorList>
    </citation>
    <scope>NUCLEOTIDE SEQUENCE [LARGE SCALE GENOMIC DNA]</scope>
    <source>
        <strain evidence="4 5">LzC2</strain>
    </source>
</reference>
<dbReference type="InterPro" id="IPR011703">
    <property type="entry name" value="ATPase_AAA-3"/>
</dbReference>
<dbReference type="PANTHER" id="PTHR42759">
    <property type="entry name" value="MOXR FAMILY PROTEIN"/>
    <property type="match status" value="1"/>
</dbReference>
<dbReference type="EMBL" id="WTPX01000173">
    <property type="protein sequence ID" value="NNJ27608.1"/>
    <property type="molecule type" value="Genomic_DNA"/>
</dbReference>
<feature type="region of interest" description="Disordered" evidence="1">
    <location>
        <begin position="1"/>
        <end position="28"/>
    </location>
</feature>
<protein>
    <recommendedName>
        <fullName evidence="6">MoxR family ATPase</fullName>
    </recommendedName>
</protein>
<sequence>MTETIAPPPHALNGRPAAGKAGDFTAPARRPQIDRLRANLAGVILGKPEAIDLLLTALLAGGSVLMEDVPGVGKTTLAKALAKSLSLDFNRVQFTPDLLPADILGGNVFNPADGSLTFRPGPIFCNVLLADEINRASPRTQSALLEAMAEGQATVEGVARPLPAPFFVLATQNPADFHGTFPLPEAQLDRFLIRLRLDYPAAEAEIDMLFDQARVHPLELVEPVLDGEGLRKMQAAVRAVSVERPVAAYIVEVCRRTRQEKRLDLGASPRGSMMLFRASQAAAYLAGRDFVRPDDVQRVATAVLAHRCMLSGEAKFGGTDKADVLREAIDAVPVPV</sequence>
<evidence type="ECO:0000259" key="2">
    <source>
        <dbReference type="Pfam" id="PF07726"/>
    </source>
</evidence>
<evidence type="ECO:0000313" key="4">
    <source>
        <dbReference type="EMBL" id="NNJ27608.1"/>
    </source>
</evidence>
<dbReference type="Pfam" id="PF17863">
    <property type="entry name" value="AAA_lid_2"/>
    <property type="match status" value="1"/>
</dbReference>
<name>A0ABX1VK62_9PLAN</name>
<evidence type="ECO:0008006" key="6">
    <source>
        <dbReference type="Google" id="ProtNLM"/>
    </source>
</evidence>
<dbReference type="PANTHER" id="PTHR42759:SF5">
    <property type="entry name" value="METHANOL DEHYDROGENASE REGULATOR"/>
    <property type="match status" value="1"/>
</dbReference>
<feature type="domain" description="ATPase AAA-3" evidence="2">
    <location>
        <begin position="64"/>
        <end position="193"/>
    </location>
</feature>
<dbReference type="Gene3D" id="3.40.50.300">
    <property type="entry name" value="P-loop containing nucleotide triphosphate hydrolases"/>
    <property type="match status" value="1"/>
</dbReference>
<dbReference type="InterPro" id="IPR041628">
    <property type="entry name" value="ChlI/MoxR_AAA_lid"/>
</dbReference>